<evidence type="ECO:0000256" key="5">
    <source>
        <dbReference type="ARBA" id="ARBA00022741"/>
    </source>
</evidence>
<sequence>MGTSSARSLARADLADLTDIDAAAQTHALAADHVTDVGPCAHADGLGSSRVLEVRDLGIEFRHRGRLVPVLNDISFDVYNADRFVLLGPSGCGKSTLLKAIGGFVKPVRGEISLDAQTVSGPGIDRMFVFQEFDQLAPWKTVLQNVMFPLRVARGLSRHEARERARETLDKVGLSRFADAYPHTLSGGMKQRVAIARALAVRPRVLLMDEPFAALDALTRLRMQEELLRLWDDTHVTLLFVTHSIEEALIVGSRIVLLDGQPGRLRAELDAGDFAPGDVASAEFRRAGERIHDLLFGEHETA</sequence>
<dbReference type="EMBL" id="CABPSQ010000001">
    <property type="protein sequence ID" value="VVE59888.1"/>
    <property type="molecule type" value="Genomic_DNA"/>
</dbReference>
<evidence type="ECO:0000313" key="9">
    <source>
        <dbReference type="Proteomes" id="UP000414136"/>
    </source>
</evidence>
<name>A0A5E4ZG86_9BURK</name>
<reference evidence="8 9" key="1">
    <citation type="submission" date="2019-08" db="EMBL/GenBank/DDBJ databases">
        <authorList>
            <person name="Peeters C."/>
        </authorList>
    </citation>
    <scope>NUCLEOTIDE SEQUENCE [LARGE SCALE GENOMIC DNA]</scope>
    <source>
        <strain evidence="8 9">LMG 31118</strain>
    </source>
</reference>
<evidence type="ECO:0000256" key="2">
    <source>
        <dbReference type="ARBA" id="ARBA00022448"/>
    </source>
</evidence>
<evidence type="ECO:0000256" key="4">
    <source>
        <dbReference type="ARBA" id="ARBA00022519"/>
    </source>
</evidence>
<comment type="similarity">
    <text evidence="1">Belongs to the ABC transporter superfamily.</text>
</comment>
<dbReference type="InterPro" id="IPR027417">
    <property type="entry name" value="P-loop_NTPase"/>
</dbReference>
<dbReference type="Gene3D" id="3.40.50.300">
    <property type="entry name" value="P-loop containing nucleotide triphosphate hydrolases"/>
    <property type="match status" value="1"/>
</dbReference>
<evidence type="ECO:0000313" key="8">
    <source>
        <dbReference type="EMBL" id="VVE59888.1"/>
    </source>
</evidence>
<dbReference type="OrthoDB" id="9783039at2"/>
<keyword evidence="5" id="KW-0547">Nucleotide-binding</keyword>
<evidence type="ECO:0000256" key="6">
    <source>
        <dbReference type="ARBA" id="ARBA00022840"/>
    </source>
</evidence>
<dbReference type="SMART" id="SM00382">
    <property type="entry name" value="AAA"/>
    <property type="match status" value="1"/>
</dbReference>
<dbReference type="SUPFAM" id="SSF52540">
    <property type="entry name" value="P-loop containing nucleoside triphosphate hydrolases"/>
    <property type="match status" value="1"/>
</dbReference>
<dbReference type="PANTHER" id="PTHR42788">
    <property type="entry name" value="TAURINE IMPORT ATP-BINDING PROTEIN-RELATED"/>
    <property type="match status" value="1"/>
</dbReference>
<keyword evidence="4" id="KW-0472">Membrane</keyword>
<feature type="domain" description="ABC transporter" evidence="7">
    <location>
        <begin position="54"/>
        <end position="285"/>
    </location>
</feature>
<protein>
    <submittedName>
        <fullName evidence="8">Sulfonate ABC transporter ATP-binding protein</fullName>
    </submittedName>
</protein>
<dbReference type="PROSITE" id="PS50893">
    <property type="entry name" value="ABC_TRANSPORTER_2"/>
    <property type="match status" value="1"/>
</dbReference>
<keyword evidence="4" id="KW-0997">Cell inner membrane</keyword>
<accession>A0A5E4ZG86</accession>
<dbReference type="GO" id="GO:0016887">
    <property type="term" value="F:ATP hydrolysis activity"/>
    <property type="evidence" value="ECO:0007669"/>
    <property type="project" value="InterPro"/>
</dbReference>
<organism evidence="8 9">
    <name type="scientific">Pandoraea captiosa</name>
    <dbReference type="NCBI Taxonomy" id="2508302"/>
    <lineage>
        <taxon>Bacteria</taxon>
        <taxon>Pseudomonadati</taxon>
        <taxon>Pseudomonadota</taxon>
        <taxon>Betaproteobacteria</taxon>
        <taxon>Burkholderiales</taxon>
        <taxon>Burkholderiaceae</taxon>
        <taxon>Pandoraea</taxon>
    </lineage>
</organism>
<evidence type="ECO:0000259" key="7">
    <source>
        <dbReference type="PROSITE" id="PS50893"/>
    </source>
</evidence>
<dbReference type="Proteomes" id="UP000414136">
    <property type="component" value="Unassembled WGS sequence"/>
</dbReference>
<evidence type="ECO:0000256" key="1">
    <source>
        <dbReference type="ARBA" id="ARBA00005417"/>
    </source>
</evidence>
<dbReference type="PANTHER" id="PTHR42788:SF10">
    <property type="entry name" value="ABC TRANSPORTER ATP-BINDING PROTEIN"/>
    <property type="match status" value="1"/>
</dbReference>
<evidence type="ECO:0000256" key="3">
    <source>
        <dbReference type="ARBA" id="ARBA00022475"/>
    </source>
</evidence>
<dbReference type="AlphaFoldDB" id="A0A5E4ZG86"/>
<dbReference type="InterPro" id="IPR003593">
    <property type="entry name" value="AAA+_ATPase"/>
</dbReference>
<keyword evidence="6 8" id="KW-0067">ATP-binding</keyword>
<dbReference type="InterPro" id="IPR050166">
    <property type="entry name" value="ABC_transporter_ATP-bind"/>
</dbReference>
<proteinExistence type="inferred from homology"/>
<dbReference type="CDD" id="cd03293">
    <property type="entry name" value="ABC_NrtD_SsuB_transporters"/>
    <property type="match status" value="1"/>
</dbReference>
<dbReference type="Pfam" id="PF00005">
    <property type="entry name" value="ABC_tran"/>
    <property type="match status" value="1"/>
</dbReference>
<dbReference type="PROSITE" id="PS00211">
    <property type="entry name" value="ABC_TRANSPORTER_1"/>
    <property type="match status" value="1"/>
</dbReference>
<keyword evidence="3" id="KW-1003">Cell membrane</keyword>
<gene>
    <name evidence="8" type="ORF">PCA31118_00049</name>
</gene>
<dbReference type="InterPro" id="IPR017871">
    <property type="entry name" value="ABC_transporter-like_CS"/>
</dbReference>
<keyword evidence="9" id="KW-1185">Reference proteome</keyword>
<dbReference type="RefSeq" id="WP_150621945.1">
    <property type="nucleotide sequence ID" value="NZ_CABPSQ010000001.1"/>
</dbReference>
<dbReference type="GO" id="GO:0005524">
    <property type="term" value="F:ATP binding"/>
    <property type="evidence" value="ECO:0007669"/>
    <property type="project" value="UniProtKB-KW"/>
</dbReference>
<keyword evidence="2" id="KW-0813">Transport</keyword>
<dbReference type="InterPro" id="IPR003439">
    <property type="entry name" value="ABC_transporter-like_ATP-bd"/>
</dbReference>